<dbReference type="Proteomes" id="UP001152607">
    <property type="component" value="Unassembled WGS sequence"/>
</dbReference>
<organism evidence="2 3">
    <name type="scientific">Periconia digitata</name>
    <dbReference type="NCBI Taxonomy" id="1303443"/>
    <lineage>
        <taxon>Eukaryota</taxon>
        <taxon>Fungi</taxon>
        <taxon>Dikarya</taxon>
        <taxon>Ascomycota</taxon>
        <taxon>Pezizomycotina</taxon>
        <taxon>Dothideomycetes</taxon>
        <taxon>Pleosporomycetidae</taxon>
        <taxon>Pleosporales</taxon>
        <taxon>Massarineae</taxon>
        <taxon>Periconiaceae</taxon>
        <taxon>Periconia</taxon>
    </lineage>
</organism>
<evidence type="ECO:0000313" key="2">
    <source>
        <dbReference type="EMBL" id="CAI6336827.1"/>
    </source>
</evidence>
<proteinExistence type="predicted"/>
<comment type="caution">
    <text evidence="2">The sequence shown here is derived from an EMBL/GenBank/DDBJ whole genome shotgun (WGS) entry which is preliminary data.</text>
</comment>
<feature type="domain" description="2EXR" evidence="1">
    <location>
        <begin position="7"/>
        <end position="79"/>
    </location>
</feature>
<dbReference type="InterPro" id="IPR045518">
    <property type="entry name" value="2EXR"/>
</dbReference>
<name>A0A9W4ULG2_9PLEO</name>
<dbReference type="EMBL" id="CAOQHR010000007">
    <property type="protein sequence ID" value="CAI6336827.1"/>
    <property type="molecule type" value="Genomic_DNA"/>
</dbReference>
<dbReference type="Pfam" id="PF20150">
    <property type="entry name" value="2EXR"/>
    <property type="match status" value="1"/>
</dbReference>
<keyword evidence="3" id="KW-1185">Reference proteome</keyword>
<dbReference type="OrthoDB" id="5314997at2759"/>
<protein>
    <recommendedName>
        <fullName evidence="1">2EXR domain-containing protein</fullName>
    </recommendedName>
</protein>
<gene>
    <name evidence="2" type="ORF">PDIGIT_LOCUS9933</name>
</gene>
<evidence type="ECO:0000259" key="1">
    <source>
        <dbReference type="Pfam" id="PF20150"/>
    </source>
</evidence>
<dbReference type="AlphaFoldDB" id="A0A9W4ULG2"/>
<reference evidence="2" key="1">
    <citation type="submission" date="2023-01" db="EMBL/GenBank/DDBJ databases">
        <authorList>
            <person name="Van Ghelder C."/>
            <person name="Rancurel C."/>
        </authorList>
    </citation>
    <scope>NUCLEOTIDE SEQUENCE</scope>
    <source>
        <strain evidence="2">CNCM I-4278</strain>
    </source>
</reference>
<evidence type="ECO:0000313" key="3">
    <source>
        <dbReference type="Proteomes" id="UP001152607"/>
    </source>
</evidence>
<accession>A0A9W4ULG2</accession>
<sequence length="326" mass="37588">MRENKSPFLDLPPELRLIIYGFLPTKARHVKVQFQEEFINRIHGHPHDHNEITLIVRSLPAIGILATCRKIHDEAKAVLLSKLVSQAPCVIVPCTLRPLRTGSSRPSYRAIFAHLVFQEIRHFPFLNSWRFQTIRSYYRDFRDCHLANYGTLDAIRVRKFIVNGAQYLFHRAFKSASDRPMDAFRISRFIETGELYSQPGGLNSANLVGLPDWPVRIAFDFTADSSFPSDLVNKSSLLFNRPFICEALVDQFDAKLQFVDPVMTMDDGLHGAEILAELESLIMGCEPVQRYPHWMENLIQEYAESQASVTSGEEWEHEHWKETIEE</sequence>